<organism evidence="2">
    <name type="scientific">Picocystis salinarum</name>
    <dbReference type="NCBI Taxonomy" id="88271"/>
    <lineage>
        <taxon>Eukaryota</taxon>
        <taxon>Viridiplantae</taxon>
        <taxon>Chlorophyta</taxon>
        <taxon>Picocystophyceae</taxon>
        <taxon>Picocystales</taxon>
        <taxon>Picocystaceae</taxon>
        <taxon>Picocystis</taxon>
    </lineage>
</organism>
<sequence>MDEEWPDKELFEPLRQAFREKLREETRKHKEETLKNIKKKLSVHFSGRKEKEGGWSLNSIKEHLEKFWKEFPVEEEATTSERTLTNDGEQKGKSIEKDAQLLQMFATSAPEDSTPTAKILWKKNPVKLGLPKEVEQECIDVIGLYVLGYWPDVNGTPKYVPGCICEFDEESEKHLIMYEDGDLEWVDLDEAVSEGDVLLQDQPKTKDKTFWQRVPVVCGEDCLKGHNFDVENGIYIKGQFHLRDNTVRYPDRDLANGTAEVTPNDFEKAAGLAAARKWKQSIKVLGPDGPITTIGKFIALEARKKIAKGPPKPDPSWPRRYKELARDAPTRQGVLIAGHAGSREKRKMPSMSLNERRVHAKTKQAAIPLGNSGLKTHVSTPVEILQTSNSNWQEGNTQGIQAVQIPVEKS</sequence>
<dbReference type="InterPro" id="IPR000770">
    <property type="entry name" value="SAND_dom"/>
</dbReference>
<dbReference type="GO" id="GO:0003677">
    <property type="term" value="F:DNA binding"/>
    <property type="evidence" value="ECO:0007669"/>
    <property type="project" value="InterPro"/>
</dbReference>
<dbReference type="EMBL" id="HBIS01004111">
    <property type="protein sequence ID" value="CAE0609908.1"/>
    <property type="molecule type" value="Transcribed_RNA"/>
</dbReference>
<feature type="domain" description="SAND" evidence="1">
    <location>
        <begin position="200"/>
        <end position="301"/>
    </location>
</feature>
<reference evidence="2" key="1">
    <citation type="submission" date="2021-01" db="EMBL/GenBank/DDBJ databases">
        <authorList>
            <person name="Corre E."/>
            <person name="Pelletier E."/>
            <person name="Niang G."/>
            <person name="Scheremetjew M."/>
            <person name="Finn R."/>
            <person name="Kale V."/>
            <person name="Holt S."/>
            <person name="Cochrane G."/>
            <person name="Meng A."/>
            <person name="Brown T."/>
            <person name="Cohen L."/>
        </authorList>
    </citation>
    <scope>NUCLEOTIDE SEQUENCE</scope>
    <source>
        <strain evidence="2">CCMP1897</strain>
    </source>
</reference>
<proteinExistence type="predicted"/>
<evidence type="ECO:0000313" key="2">
    <source>
        <dbReference type="EMBL" id="CAE0609908.1"/>
    </source>
</evidence>
<accession>A0A7S3XCC2</accession>
<evidence type="ECO:0000259" key="1">
    <source>
        <dbReference type="PROSITE" id="PS50864"/>
    </source>
</evidence>
<gene>
    <name evidence="2" type="ORF">PSAL00342_LOCUS3727</name>
</gene>
<dbReference type="PROSITE" id="PS50864">
    <property type="entry name" value="SAND"/>
    <property type="match status" value="1"/>
</dbReference>
<dbReference type="AlphaFoldDB" id="A0A7S3XCC2"/>
<protein>
    <recommendedName>
        <fullName evidence="1">SAND domain-containing protein</fullName>
    </recommendedName>
</protein>
<name>A0A7S3XCC2_9CHLO</name>